<dbReference type="RefSeq" id="WP_237379175.1">
    <property type="nucleotide sequence ID" value="NZ_CP071793.1"/>
</dbReference>
<keyword evidence="2 3" id="KW-0808">Transferase</keyword>
<dbReference type="Proteomes" id="UP000663929">
    <property type="component" value="Chromosome"/>
</dbReference>
<proteinExistence type="inferred from homology"/>
<dbReference type="GO" id="GO:0005829">
    <property type="term" value="C:cytosol"/>
    <property type="evidence" value="ECO:0007669"/>
    <property type="project" value="TreeGrafter"/>
</dbReference>
<dbReference type="GO" id="GO:0004315">
    <property type="term" value="F:3-oxoacyl-[acyl-carrier-protein] synthase activity"/>
    <property type="evidence" value="ECO:0007669"/>
    <property type="project" value="InterPro"/>
</dbReference>
<evidence type="ECO:0000256" key="3">
    <source>
        <dbReference type="RuleBase" id="RU003694"/>
    </source>
</evidence>
<gene>
    <name evidence="5" type="ORF">J3U87_28490</name>
</gene>
<evidence type="ECO:0000313" key="5">
    <source>
        <dbReference type="EMBL" id="QTD49544.1"/>
    </source>
</evidence>
<evidence type="ECO:0000259" key="4">
    <source>
        <dbReference type="PROSITE" id="PS52004"/>
    </source>
</evidence>
<evidence type="ECO:0000256" key="2">
    <source>
        <dbReference type="ARBA" id="ARBA00022679"/>
    </source>
</evidence>
<comment type="similarity">
    <text evidence="1 3">Belongs to the thiolase-like superfamily. Beta-ketoacyl-ACP synthases family.</text>
</comment>
<dbReference type="PANTHER" id="PTHR11712:SF325">
    <property type="entry name" value="3-OXOACYL-(ACYL-CARRIER-PROTEIN) SYNTHASE II FABF"/>
    <property type="match status" value="1"/>
</dbReference>
<dbReference type="Gene3D" id="3.40.47.10">
    <property type="match status" value="2"/>
</dbReference>
<dbReference type="Pfam" id="PF02801">
    <property type="entry name" value="Ketoacyl-synt_C"/>
    <property type="match status" value="1"/>
</dbReference>
<dbReference type="SUPFAM" id="SSF53901">
    <property type="entry name" value="Thiolase-like"/>
    <property type="match status" value="2"/>
</dbReference>
<dbReference type="PANTHER" id="PTHR11712">
    <property type="entry name" value="POLYKETIDE SYNTHASE-RELATED"/>
    <property type="match status" value="1"/>
</dbReference>
<reference evidence="5" key="1">
    <citation type="submission" date="2021-03" db="EMBL/GenBank/DDBJ databases">
        <title>Acanthopleuribacteraceae sp. M133.</title>
        <authorList>
            <person name="Wang G."/>
        </authorList>
    </citation>
    <scope>NUCLEOTIDE SEQUENCE</scope>
    <source>
        <strain evidence="5">M133</strain>
    </source>
</reference>
<dbReference type="PROSITE" id="PS52004">
    <property type="entry name" value="KS3_2"/>
    <property type="match status" value="1"/>
</dbReference>
<dbReference type="KEGG" id="scor:J3U87_28490"/>
<dbReference type="EMBL" id="CP071793">
    <property type="protein sequence ID" value="QTD49544.1"/>
    <property type="molecule type" value="Genomic_DNA"/>
</dbReference>
<evidence type="ECO:0000256" key="1">
    <source>
        <dbReference type="ARBA" id="ARBA00008467"/>
    </source>
</evidence>
<name>A0A8A4TK17_SULCO</name>
<dbReference type="PROSITE" id="PS00606">
    <property type="entry name" value="KS3_1"/>
    <property type="match status" value="1"/>
</dbReference>
<dbReference type="InterPro" id="IPR014031">
    <property type="entry name" value="Ketoacyl_synth_C"/>
</dbReference>
<evidence type="ECO:0000313" key="6">
    <source>
        <dbReference type="Proteomes" id="UP000663929"/>
    </source>
</evidence>
<sequence length="409" mass="44234">MTHRVVITGMSGLCPLGKTWAEVRENLWGKRSAVRKMEGWDHVAGLQTRLGAAVPDFDRPSHYSRKKVRTMGRVSLLATRATELALEDAGLLDHPVLGSGRAGISYGSTSGSPPAIELYARQITVNQTLAGVTAAQYIKFMSHTVAANLAQFFGVRGRLIPTCSACTSGSQGIGYAYEAIKYGRQDVMIAGGAEELHLLAAAVFDIMYATSTRNEDPETTPRPFDVDRDGLVVGEGAGTLILESLEHAEARGAEIIAEIAGWGTNCDGLHIVNPSVEGMSAVMELALADAGVNREEIDFVNAHGTATEVGDVAESRATRKVFDRAMPIGSLKSYMGHTLGACGALEAWMGIHMLNENWLAPNLNLDRVDPECAELDYLREVRETELRQVMTNNFAFGGVNTSIILRKWR</sequence>
<organism evidence="5 6">
    <name type="scientific">Sulfidibacter corallicola</name>
    <dbReference type="NCBI Taxonomy" id="2818388"/>
    <lineage>
        <taxon>Bacteria</taxon>
        <taxon>Pseudomonadati</taxon>
        <taxon>Acidobacteriota</taxon>
        <taxon>Holophagae</taxon>
        <taxon>Acanthopleuribacterales</taxon>
        <taxon>Acanthopleuribacteraceae</taxon>
        <taxon>Sulfidibacter</taxon>
    </lineage>
</organism>
<dbReference type="CDD" id="cd00834">
    <property type="entry name" value="KAS_I_II"/>
    <property type="match status" value="1"/>
</dbReference>
<protein>
    <submittedName>
        <fullName evidence="5">Beta-ketoacyl-ACP synthase</fullName>
    </submittedName>
</protein>
<dbReference type="NCBIfam" id="NF006587">
    <property type="entry name" value="PRK09116.1"/>
    <property type="match status" value="1"/>
</dbReference>
<dbReference type="InterPro" id="IPR016039">
    <property type="entry name" value="Thiolase-like"/>
</dbReference>
<dbReference type="GO" id="GO:0006633">
    <property type="term" value="P:fatty acid biosynthetic process"/>
    <property type="evidence" value="ECO:0007669"/>
    <property type="project" value="InterPro"/>
</dbReference>
<accession>A0A8A4TK17</accession>
<feature type="domain" description="Ketosynthase family 3 (KS3)" evidence="4">
    <location>
        <begin position="2"/>
        <end position="407"/>
    </location>
</feature>
<keyword evidence="6" id="KW-1185">Reference proteome</keyword>
<dbReference type="SMART" id="SM00825">
    <property type="entry name" value="PKS_KS"/>
    <property type="match status" value="1"/>
</dbReference>
<dbReference type="FunFam" id="3.40.47.10:FF:000018">
    <property type="entry name" value="3-oxoacyl-[acyl-carrier-protein] synthase 2"/>
    <property type="match status" value="1"/>
</dbReference>
<dbReference type="InterPro" id="IPR018201">
    <property type="entry name" value="Ketoacyl_synth_AS"/>
</dbReference>
<dbReference type="InterPro" id="IPR000794">
    <property type="entry name" value="Beta-ketoacyl_synthase"/>
</dbReference>
<dbReference type="AlphaFoldDB" id="A0A8A4TK17"/>
<dbReference type="Pfam" id="PF00109">
    <property type="entry name" value="ketoacyl-synt"/>
    <property type="match status" value="1"/>
</dbReference>
<dbReference type="InterPro" id="IPR020841">
    <property type="entry name" value="PKS_Beta-ketoAc_synthase_dom"/>
</dbReference>
<dbReference type="InterPro" id="IPR014030">
    <property type="entry name" value="Ketoacyl_synth_N"/>
</dbReference>